<feature type="compositionally biased region" description="Polar residues" evidence="1">
    <location>
        <begin position="771"/>
        <end position="782"/>
    </location>
</feature>
<feature type="region of interest" description="Disordered" evidence="1">
    <location>
        <begin position="165"/>
        <end position="311"/>
    </location>
</feature>
<feature type="region of interest" description="Disordered" evidence="1">
    <location>
        <begin position="708"/>
        <end position="739"/>
    </location>
</feature>
<evidence type="ECO:0000313" key="3">
    <source>
        <dbReference type="Proteomes" id="UP000623687"/>
    </source>
</evidence>
<feature type="compositionally biased region" description="Basic and acidic residues" evidence="1">
    <location>
        <begin position="1131"/>
        <end position="1157"/>
    </location>
</feature>
<feature type="compositionally biased region" description="Pro residues" evidence="1">
    <location>
        <begin position="296"/>
        <end position="307"/>
    </location>
</feature>
<feature type="compositionally biased region" description="Basic and acidic residues" evidence="1">
    <location>
        <begin position="910"/>
        <end position="924"/>
    </location>
</feature>
<feature type="compositionally biased region" description="Polar residues" evidence="1">
    <location>
        <begin position="172"/>
        <end position="188"/>
    </location>
</feature>
<comment type="caution">
    <text evidence="2">The sequence shown here is derived from an EMBL/GenBank/DDBJ whole genome shotgun (WGS) entry which is preliminary data.</text>
</comment>
<feature type="compositionally biased region" description="Low complexity" evidence="1">
    <location>
        <begin position="1051"/>
        <end position="1061"/>
    </location>
</feature>
<feature type="compositionally biased region" description="Low complexity" evidence="1">
    <location>
        <begin position="611"/>
        <end position="625"/>
    </location>
</feature>
<feature type="region of interest" description="Disordered" evidence="1">
    <location>
        <begin position="1366"/>
        <end position="1427"/>
    </location>
</feature>
<evidence type="ECO:0000256" key="1">
    <source>
        <dbReference type="SAM" id="MobiDB-lite"/>
    </source>
</evidence>
<dbReference type="GeneID" id="59372809"/>
<feature type="region of interest" description="Disordered" evidence="1">
    <location>
        <begin position="761"/>
        <end position="869"/>
    </location>
</feature>
<feature type="compositionally biased region" description="Low complexity" evidence="1">
    <location>
        <begin position="1075"/>
        <end position="1085"/>
    </location>
</feature>
<feature type="compositionally biased region" description="Basic and acidic residues" evidence="1">
    <location>
        <begin position="785"/>
        <end position="796"/>
    </location>
</feature>
<feature type="compositionally biased region" description="Low complexity" evidence="1">
    <location>
        <begin position="761"/>
        <end position="770"/>
    </location>
</feature>
<dbReference type="VEuPathDB" id="FungiDB:PC9H_002991"/>
<feature type="compositionally biased region" description="Low complexity" evidence="1">
    <location>
        <begin position="238"/>
        <end position="254"/>
    </location>
</feature>
<feature type="compositionally biased region" description="Gly residues" evidence="1">
    <location>
        <begin position="1095"/>
        <end position="1105"/>
    </location>
</feature>
<feature type="compositionally biased region" description="Polar residues" evidence="1">
    <location>
        <begin position="938"/>
        <end position="975"/>
    </location>
</feature>
<dbReference type="EMBL" id="JACETU010000002">
    <property type="protein sequence ID" value="KAF7436165.1"/>
    <property type="molecule type" value="Genomic_DNA"/>
</dbReference>
<accession>A0A8H6ZXH7</accession>
<name>A0A8H6ZXH7_PLEOS</name>
<feature type="region of interest" description="Disordered" evidence="1">
    <location>
        <begin position="108"/>
        <end position="127"/>
    </location>
</feature>
<feature type="compositionally biased region" description="Basic and acidic residues" evidence="1">
    <location>
        <begin position="117"/>
        <end position="126"/>
    </location>
</feature>
<feature type="compositionally biased region" description="Low complexity" evidence="1">
    <location>
        <begin position="1389"/>
        <end position="1412"/>
    </location>
</feature>
<feature type="compositionally biased region" description="Low complexity" evidence="1">
    <location>
        <begin position="981"/>
        <end position="1008"/>
    </location>
</feature>
<feature type="compositionally biased region" description="Polar residues" evidence="1">
    <location>
        <begin position="349"/>
        <end position="361"/>
    </location>
</feature>
<feature type="compositionally biased region" description="Polar residues" evidence="1">
    <location>
        <begin position="710"/>
        <end position="720"/>
    </location>
</feature>
<dbReference type="RefSeq" id="XP_036634064.1">
    <property type="nucleotide sequence ID" value="XM_036772591.1"/>
</dbReference>
<feature type="compositionally biased region" description="Polar residues" evidence="1">
    <location>
        <begin position="797"/>
        <end position="822"/>
    </location>
</feature>
<feature type="region of interest" description="Disordered" evidence="1">
    <location>
        <begin position="342"/>
        <end position="559"/>
    </location>
</feature>
<feature type="region of interest" description="Disordered" evidence="1">
    <location>
        <begin position="903"/>
        <end position="1157"/>
    </location>
</feature>
<keyword evidence="3" id="KW-1185">Reference proteome</keyword>
<feature type="compositionally biased region" description="Polar residues" evidence="1">
    <location>
        <begin position="371"/>
        <end position="382"/>
    </location>
</feature>
<feature type="compositionally biased region" description="Polar residues" evidence="1">
    <location>
        <begin position="218"/>
        <end position="230"/>
    </location>
</feature>
<feature type="compositionally biased region" description="Polar residues" evidence="1">
    <location>
        <begin position="441"/>
        <end position="452"/>
    </location>
</feature>
<feature type="region of interest" description="Disordered" evidence="1">
    <location>
        <begin position="607"/>
        <end position="682"/>
    </location>
</feature>
<feature type="compositionally biased region" description="Basic and acidic residues" evidence="1">
    <location>
        <begin position="823"/>
        <end position="835"/>
    </location>
</feature>
<proteinExistence type="predicted"/>
<feature type="compositionally biased region" description="Low complexity" evidence="1">
    <location>
        <begin position="537"/>
        <end position="558"/>
    </location>
</feature>
<reference evidence="2" key="1">
    <citation type="submission" date="2019-07" db="EMBL/GenBank/DDBJ databases">
        <authorList>
            <person name="Palmer J.M."/>
        </authorList>
    </citation>
    <scope>NUCLEOTIDE SEQUENCE</scope>
    <source>
        <strain evidence="2">PC9</strain>
    </source>
</reference>
<evidence type="ECO:0000313" key="2">
    <source>
        <dbReference type="EMBL" id="KAF7436165.1"/>
    </source>
</evidence>
<feature type="compositionally biased region" description="Polar residues" evidence="1">
    <location>
        <begin position="1372"/>
        <end position="1388"/>
    </location>
</feature>
<dbReference type="Proteomes" id="UP000623687">
    <property type="component" value="Unassembled WGS sequence"/>
</dbReference>
<organism evidence="2 3">
    <name type="scientific">Pleurotus ostreatus</name>
    <name type="common">Oyster mushroom</name>
    <name type="synonym">White-rot fungus</name>
    <dbReference type="NCBI Taxonomy" id="5322"/>
    <lineage>
        <taxon>Eukaryota</taxon>
        <taxon>Fungi</taxon>
        <taxon>Dikarya</taxon>
        <taxon>Basidiomycota</taxon>
        <taxon>Agaricomycotina</taxon>
        <taxon>Agaricomycetes</taxon>
        <taxon>Agaricomycetidae</taxon>
        <taxon>Agaricales</taxon>
        <taxon>Pleurotineae</taxon>
        <taxon>Pleurotaceae</taxon>
        <taxon>Pleurotus</taxon>
    </lineage>
</organism>
<protein>
    <submittedName>
        <fullName evidence="2">Uncharacterized protein</fullName>
    </submittedName>
</protein>
<feature type="compositionally biased region" description="Polar residues" evidence="1">
    <location>
        <begin position="837"/>
        <end position="850"/>
    </location>
</feature>
<dbReference type="OrthoDB" id="2687738at2759"/>
<feature type="compositionally biased region" description="Polar residues" evidence="1">
    <location>
        <begin position="653"/>
        <end position="666"/>
    </location>
</feature>
<gene>
    <name evidence="2" type="ORF">PC9H_002991</name>
</gene>
<feature type="compositionally biased region" description="Acidic residues" evidence="1">
    <location>
        <begin position="467"/>
        <end position="476"/>
    </location>
</feature>
<sequence length="1427" mass="150989">MLASVSTYPACKLPQDPLYIAPRTRVENQLETGRARSAPCWNQRRVQGVMVSKNHRVMRYPPRAITLGPLLDANPDRDYGGEETTVDVVLEREHFLFRTSCRSWSRGVHVQSGTNKPDSRLFEFRHPPPSSFPPPTVLFQDDLLVPHAHHDTPWSSAASELASSHSSASVSPTTEYVTTDKSLPSSPNGKHALPRSVYPSAAASSSKLRLPFSRKKTASNGSLAVSQYEESMSPPRPSYASRTSTAASSDTETSTIERRHLRPPPSRSAIFAAYGGDPRAAQQSTRSLPDERRAKPQPPSPPLPPVPQKRSLFGWYKSQPKSTNASPTATSAEESFNLKSFRHVRPGSPTHSNISTASISNLPPPRPRPRGTSTASDSSQRISVAAFREAQARRSQAGSPAPPDLRSASPQAPPLVGSKSYGGIESNRSSSNLSHYYPSSQPSQNNRLTPRRSSVFADDSDSTATSSEEEESDDGEVRDRRAKGAAGVGRRRTATHRGGSDRPAAGKARATRSEMGHSSAWAGDKTSGNLPVPRLPSSTQLQQSQQSRQRASVSTSASMPNAAAKRASLLAGNIALAAPGKNHAILPAFVANSPCSAVLAVSSRHVRDSSVHTISASRAAPSTARSDTDSDTDSDSDNAPLASLVPPRRPGSAMSSASGSRTNLSRPHTPVSRPAPLIDIKSLTTKKPDAAFTAPKAKANDEAFTVGPTLISSRSSTSPNLRKERDGPSPPASFILPPLELDDHSSRFVSSPTSMISSVSAVTASTSSTSKPNTGRSDTASSERLFPRRMESRESNTSRQESGNESVTSRLGKSDTNTSPTIQERRREGLSDRLTKVVQQAAPTSTTPSISAPFKASTPPQPQRHSRRASFDVAQLGENEGDYFSSGGSTGIRLVGGVGNANANAPVDSGEEKEKGKESKEERIAPIVIKQRVPPSSFAVTSRPQHQNAGSLDTTRQRSSTLLPSNSPAPFSTNKAAAVPPSSSSSSSGNTYNSNSSTSNPNNHNSSGRNSPLTPPAARPRSSTMMPLMAGSPNVSIFPMPTKPFAKRTESPASSTGDSSSGRAPLTPRDGSEVGSSNTTTTSRNGGRKEEWGSGVSGLGLNGGKGHMKRQSVTFEDQSEVGGKTGKGGKNGKEKSSESPPNEEQRRKERRRSEAKAAIELGNVINGRGPIVDDDEDDDQPINQVYGARMGMNPMMPGGMPMGMGGLPNGSPGWNNSWQQGQLMPGQFMPPPPTDPTFLVAHQQAMMYAKQAYQMAVAQQAMAAAADEWERSSNIGGFGSGGSVYGGSMYGGSPSLPSMGMGMGGWGSGMMFPPGPRSMYGGAAQSEYGGGMGGGGGGWGSKSVYGESFGPSNTRENNRTSRGNLLQMKQGYGQQRDSTYSTTANQQQSSATPRGSSRPRTTSTPASPARAPGMRKAPPPSSWKASG</sequence>
<feature type="compositionally biased region" description="Low complexity" evidence="1">
    <location>
        <begin position="429"/>
        <end position="440"/>
    </location>
</feature>